<evidence type="ECO:0000259" key="9">
    <source>
        <dbReference type="Pfam" id="PF04054"/>
    </source>
</evidence>
<evidence type="ECO:0000313" key="15">
    <source>
        <dbReference type="Proteomes" id="UP000785200"/>
    </source>
</evidence>
<dbReference type="InterPro" id="IPR032191">
    <property type="entry name" value="CNOT1_CAF1_bind"/>
</dbReference>
<proteinExistence type="predicted"/>
<feature type="compositionally biased region" description="Polar residues" evidence="8">
    <location>
        <begin position="10"/>
        <end position="20"/>
    </location>
</feature>
<comment type="function">
    <text evidence="6">Acts as a component of the CCR4-NOT core complex, which in the nucleus seems to be a general transcription factor, and in the cytoplasm the major mRNA deadenylase involved in mRNA turnover. The NOT protein subcomplex negatively regulates the basal and activated transcription of many genes. Preferentially affects TC-type TATA element-dependent transcription. Could directly or indirectly inhibit component(s) of the general transcription machinery.</text>
</comment>
<dbReference type="InterPro" id="IPR024557">
    <property type="entry name" value="CNOT1_dom_4"/>
</dbReference>
<feature type="domain" description="CCR4-NOT transcription complex subunit 1 HEAT repeat" evidence="13">
    <location>
        <begin position="531"/>
        <end position="675"/>
    </location>
</feature>
<keyword evidence="2" id="KW-0678">Repressor</keyword>
<dbReference type="InterPro" id="IPR038535">
    <property type="entry name" value="CNOT1_TTP_bind_sf"/>
</dbReference>
<dbReference type="GO" id="GO:0030015">
    <property type="term" value="C:CCR4-NOT core complex"/>
    <property type="evidence" value="ECO:0007669"/>
    <property type="project" value="InterPro"/>
</dbReference>
<dbReference type="CDD" id="cd20710">
    <property type="entry name" value="NOT1_connector"/>
    <property type="match status" value="1"/>
</dbReference>
<dbReference type="GO" id="GO:0017148">
    <property type="term" value="P:negative regulation of translation"/>
    <property type="evidence" value="ECO:0007669"/>
    <property type="project" value="InterPro"/>
</dbReference>
<dbReference type="Pfam" id="PF16418">
    <property type="entry name" value="CNOT1_HEAT"/>
    <property type="match status" value="1"/>
</dbReference>
<dbReference type="PANTHER" id="PTHR13162">
    <property type="entry name" value="CCR4-NOT TRANSCRIPTION COMPLEX"/>
    <property type="match status" value="1"/>
</dbReference>
<dbReference type="Gene3D" id="1.25.40.840">
    <property type="entry name" value="CCR4-NOT transcription complex subunit 1 TTP binding domain"/>
    <property type="match status" value="1"/>
</dbReference>
<gene>
    <name evidence="14" type="ORF">D0Z07_3614</name>
</gene>
<evidence type="ECO:0000259" key="11">
    <source>
        <dbReference type="Pfam" id="PF16415"/>
    </source>
</evidence>
<dbReference type="Pfam" id="PF12842">
    <property type="entry name" value="DUF3819"/>
    <property type="match status" value="1"/>
</dbReference>
<keyword evidence="4" id="KW-0804">Transcription</keyword>
<evidence type="ECO:0000259" key="13">
    <source>
        <dbReference type="Pfam" id="PF16418"/>
    </source>
</evidence>
<dbReference type="Pfam" id="PF16415">
    <property type="entry name" value="CNOT1_CAF1_bind"/>
    <property type="match status" value="1"/>
</dbReference>
<dbReference type="Pfam" id="PF16417">
    <property type="entry name" value="CNOT1_TTP_bind"/>
    <property type="match status" value="1"/>
</dbReference>
<evidence type="ECO:0000256" key="6">
    <source>
        <dbReference type="ARBA" id="ARBA00059181"/>
    </source>
</evidence>
<dbReference type="GO" id="GO:0005634">
    <property type="term" value="C:nucleus"/>
    <property type="evidence" value="ECO:0007669"/>
    <property type="project" value="UniProtKB-SubCell"/>
</dbReference>
<reference evidence="14" key="1">
    <citation type="submission" date="2019-07" db="EMBL/GenBank/DDBJ databases">
        <title>Hyphodiscus hymeniophilus genome sequencing and assembly.</title>
        <authorList>
            <person name="Kramer G."/>
            <person name="Nodwell J."/>
        </authorList>
    </citation>
    <scope>NUCLEOTIDE SEQUENCE</scope>
    <source>
        <strain evidence="14">ATCC 34498</strain>
    </source>
</reference>
<comment type="caution">
    <text evidence="14">The sequence shown here is derived from an EMBL/GenBank/DDBJ whole genome shotgun (WGS) entry which is preliminary data.</text>
</comment>
<dbReference type="InterPro" id="IPR007196">
    <property type="entry name" value="CCR4-Not_Not1_C"/>
</dbReference>
<dbReference type="PANTHER" id="PTHR13162:SF8">
    <property type="entry name" value="CCR4-NOT TRANSCRIPTION COMPLEX SUBUNIT 1"/>
    <property type="match status" value="1"/>
</dbReference>
<feature type="compositionally biased region" description="Low complexity" evidence="8">
    <location>
        <begin position="21"/>
        <end position="47"/>
    </location>
</feature>
<feature type="domain" description="CCR4-NOT transcription complex subunit 1" evidence="10">
    <location>
        <begin position="1209"/>
        <end position="1347"/>
    </location>
</feature>
<dbReference type="GO" id="GO:0060090">
    <property type="term" value="F:molecular adaptor activity"/>
    <property type="evidence" value="ECO:0007669"/>
    <property type="project" value="TreeGrafter"/>
</dbReference>
<keyword evidence="15" id="KW-1185">Reference proteome</keyword>
<dbReference type="InterPro" id="IPR032193">
    <property type="entry name" value="CNOT1_TTP_bind"/>
</dbReference>
<evidence type="ECO:0000256" key="2">
    <source>
        <dbReference type="ARBA" id="ARBA00022491"/>
    </source>
</evidence>
<keyword evidence="3" id="KW-0805">Transcription regulation</keyword>
<dbReference type="GO" id="GO:0000932">
    <property type="term" value="C:P-body"/>
    <property type="evidence" value="ECO:0007669"/>
    <property type="project" value="TreeGrafter"/>
</dbReference>
<evidence type="ECO:0000256" key="8">
    <source>
        <dbReference type="SAM" id="MobiDB-lite"/>
    </source>
</evidence>
<dbReference type="Gene3D" id="1.25.40.800">
    <property type="match status" value="1"/>
</dbReference>
<dbReference type="OrthoDB" id="1933107at2759"/>
<accession>A0A9P7AYC6</accession>
<dbReference type="InterPro" id="IPR032194">
    <property type="entry name" value="CNOT1_HEAT"/>
</dbReference>
<dbReference type="Proteomes" id="UP000785200">
    <property type="component" value="Unassembled WGS sequence"/>
</dbReference>
<evidence type="ECO:0000256" key="3">
    <source>
        <dbReference type="ARBA" id="ARBA00023015"/>
    </source>
</evidence>
<name>A0A9P7AYC6_9HELO</name>
<evidence type="ECO:0000256" key="5">
    <source>
        <dbReference type="ARBA" id="ARBA00023242"/>
    </source>
</evidence>
<evidence type="ECO:0000259" key="12">
    <source>
        <dbReference type="Pfam" id="PF16417"/>
    </source>
</evidence>
<evidence type="ECO:0000259" key="10">
    <source>
        <dbReference type="Pfam" id="PF12842"/>
    </source>
</evidence>
<feature type="domain" description="CCR4-NOT transcription complex subunit 1 TTP binding" evidence="12">
    <location>
        <begin position="712"/>
        <end position="860"/>
    </location>
</feature>
<keyword evidence="5" id="KW-0539">Nucleus</keyword>
<dbReference type="EMBL" id="VNKQ01000007">
    <property type="protein sequence ID" value="KAG0649830.1"/>
    <property type="molecule type" value="Genomic_DNA"/>
</dbReference>
<dbReference type="FunFam" id="1.25.40.180:FF:000012">
    <property type="entry name" value="Ccr4-Not transcription complex subunit"/>
    <property type="match status" value="1"/>
</dbReference>
<dbReference type="InterPro" id="IPR040398">
    <property type="entry name" value="Not1"/>
</dbReference>
<dbReference type="Gene3D" id="1.25.40.790">
    <property type="match status" value="1"/>
</dbReference>
<feature type="domain" description="CCR4-NOT transcription complex subunit 1 CAF1-binding" evidence="11">
    <location>
        <begin position="929"/>
        <end position="1146"/>
    </location>
</feature>
<evidence type="ECO:0000256" key="1">
    <source>
        <dbReference type="ARBA" id="ARBA00004123"/>
    </source>
</evidence>
<evidence type="ECO:0000256" key="4">
    <source>
        <dbReference type="ARBA" id="ARBA00023163"/>
    </source>
</evidence>
<feature type="region of interest" description="Disordered" evidence="8">
    <location>
        <begin position="1"/>
        <end position="47"/>
    </location>
</feature>
<comment type="subcellular location">
    <subcellularLocation>
        <location evidence="1">Nucleus</location>
    </subcellularLocation>
</comment>
<dbReference type="Pfam" id="PF04054">
    <property type="entry name" value="Not1"/>
    <property type="match status" value="1"/>
</dbReference>
<protein>
    <recommendedName>
        <fullName evidence="7">General negative regulator of transcription subunit 1</fullName>
    </recommendedName>
</protein>
<sequence length="2198" mass="246658">MNKSRGGGTFTPQQTIVTGTSHSPHGSHHGAFSAGASPSTNSPTGSGSNVAGVVIVQLYVLLSTIKEDKDRTKWEQQAEQIRKLIDENGMEVYSKYFSRLVVGNAPQIFPGSLNRTVANPGNYQLLVNEVRKVSHDVEQAAKIAESIEIATEDIFRDFDLSTFMEHFKLDALEKTILALAVKAGTRSDLKTKGKELQSFPCIRTDSLKADAIISANYGPFLQIVATTRNPDHADIDASFLATIIDRLIQEHPPHFDQTAEQDLRSAMQFRYTIHIADGIQDTVIPTEVLAALYLMKLVTENNPLVLSIKNAGPVFTSDEQACRGHLRKFGKNRLDEDQIACALLYTAISRTQSFSTAILLSSLRNELPLEFDWQNVIEKFDRPELRISQQQFLILYEAFRPLAVNGVIDVQLLWGGDWKNSETQLSFINAFASLVPEQLDATTIPGLQPSFTLEDYADSDATIRERAEKAVKHTLVSVAALSAVFRVALGHSTASESVEAKRLFQEVVLPNLDIFLVSAFSVKPWSDLAVETINNLFERYIFKYDPNYDFVLDSLWRKDKKWVASRLIEAHAKAPLELQTIMDHCIKHGWLDDLILLLNGFGLDLTAMAHAQGLLDLEQWAQALSVHHHHMATALLTFLNIKAHHELAFQREGQEHPHTVMLQVKTVSALLEILESILPKEPSPELIVVQRACITAYPRLINYGEGFDDIINENGKESNSLPEQANAHMENHYKRMYSNEVQVRNVVEALDRYKHSRDPFEQDVFACMIHGLFDEYSLYGTYPLEALATTAVLFGGIISHKLISDLPLEIGLGMILEAVRDHNPEQSMYKFGLQALMQLFSRLREWPGFCKQLLQVQGLIGTEAYRKAEEVVRDQQEEPPHSATGLSQTELVNGAGITNGHINAMLALESSAPPFNSLNVDLPAFEHSAKPSGDIQEKVQFVLNNISGENLESKFGELEDAIDESHQKWFAEHLVEERAKMQPNYHKLYLDLVKRFQRKSLWSEVLRETFVSVIRMLNAEATMTSAVERTHLKNLGGWLGSLTVARDKPIKHKNIAFKALLLEAFDTQRLIIVIPFVCKVLVQGQYSTVFKPPNPWLMDIIHLLMELYHHAELKLNLKFEIEVLCKDLKLDHKTIEPSSELMTRAPPVEEPTDPLPQDLMPFESLELGGMEGSVVSGRFSHQEITSSIPDLGPLLVYPPVNDMVNQGRLQEIVRTAITRAVHEIISPVVERSVTIAAISTAQMIHKDFATEPNESRVRSAAINMVKKTAGSLALVTSKEPLRASMTNYIRALSTELPQGLPEGTIIMCVNSNLDLACSQVEKKAEERAVPEIEEMIEPELESRRIQRQTMPQQPYVDPGLSRWSWTIPPPYKLQPSMEGLNEQQMAIYDEFARQPRAPSLGGTTHVASSSDTTRSIANDILQDYPAVPTLPTPAEPPAMPHPSQPLYPQTNTGMANGRVPALPMDPRGLIERVQKTLQELERVAKEAPEKHYADLPRPHPVLDVLDALYSLIIRSSQGPDAYDIFIVDHICGVLFNGVDEELVVESLVNVLENLCRISNRTANRVATLTAQIPNENLLSVPLAISLIRAEMLEWQRIDSAASKALALRKEGSLEFLSALLDIVLLNDRPSALYADFAKSLEVAWQWITEEPNMELGQALKEKLTTSGLPQAVGRTSGDRVAARQGQMDYVFDEWVHLCNNPNVSDKAPPQFISQMYKKQLINNKEDLCLFLRLSIDTAVDRFEAQLHNNGSINEAYIFIDSLAKLIVMLVEARGEEGEVKGDKAAFLDLTLSLVVLVLNHHHVTRGEHFNQKVFFRLFSTMLCEFRSSKEDLTEVERQQITMVFAETFLKLRPWYFPGFIFGWLALIAHRDFLPMMMKLPDETGWKPYSRIVESLMSYLAELLKALHIPGVTRDIYRGVLKILYVLQHDYPEFVAANHSRLGANIPSHCVQFHNLILNANPGALHSKVPDPMQAGLKVDRLDDIRESPDSSNDIEAPLRETGLFDVLDQALQRGPSEDAVAHIAHEIQRKKSHATGTGFVPLNVDVKLIDSLVVYVGMQAVARAAQEGGPTYVQASPDAALLSMLVHEVRPEARYHLINSVVNQLRFANAHTHYFSQALLELFGSDHNDQEESDIRQQITRILLERVISHWPQPWGLVITIVELVKNEKYMFFDLPFIKASPEVADRFAALVQPPRVI</sequence>
<dbReference type="GO" id="GO:0000289">
    <property type="term" value="P:nuclear-transcribed mRNA poly(A) tail shortening"/>
    <property type="evidence" value="ECO:0007669"/>
    <property type="project" value="UniProtKB-ARBA"/>
</dbReference>
<feature type="domain" description="CCR4-Not complex component Not1 C-terminal" evidence="9">
    <location>
        <begin position="1822"/>
        <end position="2191"/>
    </location>
</feature>
<organism evidence="14 15">
    <name type="scientific">Hyphodiscus hymeniophilus</name>
    <dbReference type="NCBI Taxonomy" id="353542"/>
    <lineage>
        <taxon>Eukaryota</taxon>
        <taxon>Fungi</taxon>
        <taxon>Dikarya</taxon>
        <taxon>Ascomycota</taxon>
        <taxon>Pezizomycotina</taxon>
        <taxon>Leotiomycetes</taxon>
        <taxon>Helotiales</taxon>
        <taxon>Hyphodiscaceae</taxon>
        <taxon>Hyphodiscus</taxon>
    </lineage>
</organism>
<dbReference type="Gene3D" id="1.25.40.180">
    <property type="match status" value="1"/>
</dbReference>
<evidence type="ECO:0000313" key="14">
    <source>
        <dbReference type="EMBL" id="KAG0649830.1"/>
    </source>
</evidence>
<evidence type="ECO:0000256" key="7">
    <source>
        <dbReference type="ARBA" id="ARBA00074459"/>
    </source>
</evidence>